<dbReference type="NCBIfam" id="TIGR01181">
    <property type="entry name" value="dTDP_gluc_dehyt"/>
    <property type="match status" value="1"/>
</dbReference>
<evidence type="ECO:0000256" key="6">
    <source>
        <dbReference type="ARBA" id="ARBA00023027"/>
    </source>
</evidence>
<evidence type="ECO:0000256" key="4">
    <source>
        <dbReference type="ARBA" id="ARBA00011990"/>
    </source>
</evidence>
<comment type="catalytic activity">
    <reaction evidence="1 8">
        <text>dTDP-alpha-D-glucose = dTDP-4-dehydro-6-deoxy-alpha-D-glucose + H2O</text>
        <dbReference type="Rhea" id="RHEA:17221"/>
        <dbReference type="ChEBI" id="CHEBI:15377"/>
        <dbReference type="ChEBI" id="CHEBI:57477"/>
        <dbReference type="ChEBI" id="CHEBI:57649"/>
        <dbReference type="EC" id="4.2.1.46"/>
    </reaction>
</comment>
<dbReference type="InterPro" id="IPR005888">
    <property type="entry name" value="dTDP_Gluc_deHydtase"/>
</dbReference>
<accession>A0A7C4PK03</accession>
<dbReference type="CDD" id="cd05246">
    <property type="entry name" value="dTDP_GD_SDR_e"/>
    <property type="match status" value="1"/>
</dbReference>
<evidence type="ECO:0000256" key="7">
    <source>
        <dbReference type="ARBA" id="ARBA00023239"/>
    </source>
</evidence>
<protein>
    <recommendedName>
        <fullName evidence="5 8">dTDP-glucose 4,6-dehydratase</fullName>
        <ecNumber evidence="4 8">4.2.1.46</ecNumber>
    </recommendedName>
</protein>
<feature type="domain" description="NAD(P)-binding" evidence="9">
    <location>
        <begin position="6"/>
        <end position="324"/>
    </location>
</feature>
<keyword evidence="6" id="KW-0520">NAD</keyword>
<dbReference type="GO" id="GO:0009225">
    <property type="term" value="P:nucleotide-sugar metabolic process"/>
    <property type="evidence" value="ECO:0007669"/>
    <property type="project" value="InterPro"/>
</dbReference>
<dbReference type="InterPro" id="IPR036291">
    <property type="entry name" value="NAD(P)-bd_dom_sf"/>
</dbReference>
<organism evidence="10">
    <name type="scientific">Anaerolinea thermolimosa</name>
    <dbReference type="NCBI Taxonomy" id="229919"/>
    <lineage>
        <taxon>Bacteria</taxon>
        <taxon>Bacillati</taxon>
        <taxon>Chloroflexota</taxon>
        <taxon>Anaerolineae</taxon>
        <taxon>Anaerolineales</taxon>
        <taxon>Anaerolineaceae</taxon>
        <taxon>Anaerolinea</taxon>
    </lineage>
</organism>
<dbReference type="Gene3D" id="3.40.50.720">
    <property type="entry name" value="NAD(P)-binding Rossmann-like Domain"/>
    <property type="match status" value="1"/>
</dbReference>
<comment type="cofactor">
    <cofactor evidence="2 8">
        <name>NAD(+)</name>
        <dbReference type="ChEBI" id="CHEBI:57540"/>
    </cofactor>
</comment>
<keyword evidence="7 8" id="KW-0456">Lyase</keyword>
<evidence type="ECO:0000256" key="8">
    <source>
        <dbReference type="RuleBase" id="RU004473"/>
    </source>
</evidence>
<sequence length="362" mass="40716">MPKQILVTGGAGFIGSNFVRYLLQTDPEVTIINLDALTYAGSLENLHELPDPARHHFIHGDICDRPLVDRLFHEYAIDTVVHFAAESHVDRSILGPGQFIQTNIIGTFTLLEAARQAWLTEKTVPLEQVRFHHVSTDEVFGSLAPGDPAFTETTPYAPRSPYSASKAASDHLVRAYHHTYGLPVTLSNCSNNYGPYQYPEKLIPLMILNALHGKDLPVYGDGKQVRDWLYVVDHCEAIWRVVTGGQPGETYNIGGGNQPTNLEVVHTLCDILDELAPASPHRPHRNLIRFVQDRPGHDRRYAMDITKIGHELGWRPRMSLATGLLETVRWYLDHPGWIEAVRKGSDLQKWLERNYSQRGGNP</sequence>
<dbReference type="SUPFAM" id="SSF51735">
    <property type="entry name" value="NAD(P)-binding Rossmann-fold domains"/>
    <property type="match status" value="1"/>
</dbReference>
<dbReference type="PANTHER" id="PTHR43000">
    <property type="entry name" value="DTDP-D-GLUCOSE 4,6-DEHYDRATASE-RELATED"/>
    <property type="match status" value="1"/>
</dbReference>
<reference evidence="10" key="1">
    <citation type="journal article" date="2020" name="mSystems">
        <title>Genome- and Community-Level Interaction Insights into Carbon Utilization and Element Cycling Functions of Hydrothermarchaeota in Hydrothermal Sediment.</title>
        <authorList>
            <person name="Zhou Z."/>
            <person name="Liu Y."/>
            <person name="Xu W."/>
            <person name="Pan J."/>
            <person name="Luo Z.H."/>
            <person name="Li M."/>
        </authorList>
    </citation>
    <scope>NUCLEOTIDE SEQUENCE [LARGE SCALE GENOMIC DNA]</scope>
    <source>
        <strain evidence="10">SpSt-573</strain>
    </source>
</reference>
<evidence type="ECO:0000256" key="5">
    <source>
        <dbReference type="ARBA" id="ARBA00016977"/>
    </source>
</evidence>
<dbReference type="InterPro" id="IPR016040">
    <property type="entry name" value="NAD(P)-bd_dom"/>
</dbReference>
<gene>
    <name evidence="10" type="primary">rfbB</name>
    <name evidence="10" type="ORF">ENT37_08730</name>
</gene>
<dbReference type="Gene3D" id="3.90.25.10">
    <property type="entry name" value="UDP-galactose 4-epimerase, domain 1"/>
    <property type="match status" value="1"/>
</dbReference>
<evidence type="ECO:0000313" key="10">
    <source>
        <dbReference type="EMBL" id="HGS21940.1"/>
    </source>
</evidence>
<evidence type="ECO:0000259" key="9">
    <source>
        <dbReference type="Pfam" id="PF16363"/>
    </source>
</evidence>
<evidence type="ECO:0000256" key="1">
    <source>
        <dbReference type="ARBA" id="ARBA00001539"/>
    </source>
</evidence>
<name>A0A7C4PK03_9CHLR</name>
<evidence type="ECO:0000256" key="2">
    <source>
        <dbReference type="ARBA" id="ARBA00001911"/>
    </source>
</evidence>
<comment type="similarity">
    <text evidence="3 8">Belongs to the NAD(P)-dependent epimerase/dehydratase family. dTDP-glucose dehydratase subfamily.</text>
</comment>
<dbReference type="EC" id="4.2.1.46" evidence="4 8"/>
<proteinExistence type="inferred from homology"/>
<dbReference type="EMBL" id="DSYK01000431">
    <property type="protein sequence ID" value="HGS21940.1"/>
    <property type="molecule type" value="Genomic_DNA"/>
</dbReference>
<dbReference type="Pfam" id="PF16363">
    <property type="entry name" value="GDP_Man_Dehyd"/>
    <property type="match status" value="1"/>
</dbReference>
<evidence type="ECO:0000256" key="3">
    <source>
        <dbReference type="ARBA" id="ARBA00008178"/>
    </source>
</evidence>
<comment type="caution">
    <text evidence="10">The sequence shown here is derived from an EMBL/GenBank/DDBJ whole genome shotgun (WGS) entry which is preliminary data.</text>
</comment>
<dbReference type="GO" id="GO:0008460">
    <property type="term" value="F:dTDP-glucose 4,6-dehydratase activity"/>
    <property type="evidence" value="ECO:0007669"/>
    <property type="project" value="UniProtKB-EC"/>
</dbReference>
<dbReference type="AlphaFoldDB" id="A0A7C4PK03"/>